<name>A0A6L6YGE1_9BURK</name>
<evidence type="ECO:0000256" key="6">
    <source>
        <dbReference type="ARBA" id="ARBA00023306"/>
    </source>
</evidence>
<feature type="topological domain" description="Cytoplasmic" evidence="7">
    <location>
        <begin position="1"/>
        <end position="15"/>
    </location>
</feature>
<dbReference type="OrthoDB" id="7061211at2"/>
<evidence type="ECO:0000313" key="8">
    <source>
        <dbReference type="EMBL" id="MVX56686.1"/>
    </source>
</evidence>
<dbReference type="AlphaFoldDB" id="A0A6L6YGE1"/>
<dbReference type="GO" id="GO:0032153">
    <property type="term" value="C:cell division site"/>
    <property type="evidence" value="ECO:0007669"/>
    <property type="project" value="UniProtKB-UniRule"/>
</dbReference>
<keyword evidence="4 7" id="KW-1133">Transmembrane helix</keyword>
<dbReference type="InterPro" id="IPR007060">
    <property type="entry name" value="FtsL/DivIC"/>
</dbReference>
<comment type="function">
    <text evidence="7">Essential cell division protein. May link together the upstream cell division proteins, which are predominantly cytoplasmic, with the downstream cell division proteins, which are predominantly periplasmic.</text>
</comment>
<keyword evidence="7" id="KW-0175">Coiled coil</keyword>
<evidence type="ECO:0000256" key="3">
    <source>
        <dbReference type="ARBA" id="ARBA00022692"/>
    </source>
</evidence>
<dbReference type="PANTHER" id="PTHR37485:SF1">
    <property type="entry name" value="CELL DIVISION PROTEIN FTSB"/>
    <property type="match status" value="1"/>
</dbReference>
<evidence type="ECO:0000256" key="4">
    <source>
        <dbReference type="ARBA" id="ARBA00022989"/>
    </source>
</evidence>
<dbReference type="GO" id="GO:0043093">
    <property type="term" value="P:FtsZ-dependent cytokinesis"/>
    <property type="evidence" value="ECO:0007669"/>
    <property type="project" value="UniProtKB-UniRule"/>
</dbReference>
<organism evidence="8 9">
    <name type="scientific">Parasutterella muris</name>
    <dbReference type="NCBI Taxonomy" id="2565572"/>
    <lineage>
        <taxon>Bacteria</taxon>
        <taxon>Pseudomonadati</taxon>
        <taxon>Pseudomonadota</taxon>
        <taxon>Betaproteobacteria</taxon>
        <taxon>Burkholderiales</taxon>
        <taxon>Sutterellaceae</taxon>
        <taxon>Parasutterella</taxon>
    </lineage>
</organism>
<keyword evidence="6 7" id="KW-0131">Cell cycle</keyword>
<protein>
    <recommendedName>
        <fullName evidence="7">Cell division protein FtsB</fullName>
    </recommendedName>
</protein>
<comment type="similarity">
    <text evidence="7">Belongs to the FtsB family.</text>
</comment>
<comment type="caution">
    <text evidence="8">The sequence shown here is derived from an EMBL/GenBank/DDBJ whole genome shotgun (WGS) entry which is preliminary data.</text>
</comment>
<feature type="topological domain" description="Periplasmic" evidence="7">
    <location>
        <begin position="34"/>
        <end position="101"/>
    </location>
</feature>
<keyword evidence="9" id="KW-1185">Reference proteome</keyword>
<evidence type="ECO:0000313" key="9">
    <source>
        <dbReference type="Proteomes" id="UP000472580"/>
    </source>
</evidence>
<reference evidence="8 9" key="1">
    <citation type="submission" date="2019-12" db="EMBL/GenBank/DDBJ databases">
        <title>Microbes associate with the intestines of laboratory mice.</title>
        <authorList>
            <person name="Navarre W."/>
            <person name="Wong E."/>
        </authorList>
    </citation>
    <scope>NUCLEOTIDE SEQUENCE [LARGE SCALE GENOMIC DNA]</scope>
    <source>
        <strain evidence="8 9">NM82_D38</strain>
    </source>
</reference>
<dbReference type="HAMAP" id="MF_00599">
    <property type="entry name" value="FtsB"/>
    <property type="match status" value="1"/>
</dbReference>
<keyword evidence="2 7" id="KW-0132">Cell division</keyword>
<dbReference type="Pfam" id="PF04977">
    <property type="entry name" value="DivIC"/>
    <property type="match status" value="1"/>
</dbReference>
<dbReference type="GO" id="GO:0005886">
    <property type="term" value="C:plasma membrane"/>
    <property type="evidence" value="ECO:0007669"/>
    <property type="project" value="UniProtKB-SubCell"/>
</dbReference>
<dbReference type="RefSeq" id="WP_160335119.1">
    <property type="nucleotide sequence ID" value="NZ_CALPCR010000018.1"/>
</dbReference>
<evidence type="ECO:0000256" key="2">
    <source>
        <dbReference type="ARBA" id="ARBA00022618"/>
    </source>
</evidence>
<evidence type="ECO:0000256" key="5">
    <source>
        <dbReference type="ARBA" id="ARBA00023136"/>
    </source>
</evidence>
<evidence type="ECO:0000256" key="7">
    <source>
        <dbReference type="HAMAP-Rule" id="MF_00599"/>
    </source>
</evidence>
<keyword evidence="7" id="KW-0997">Cell inner membrane</keyword>
<feature type="coiled-coil region" evidence="7">
    <location>
        <begin position="41"/>
        <end position="75"/>
    </location>
</feature>
<evidence type="ECO:0000256" key="1">
    <source>
        <dbReference type="ARBA" id="ARBA00022475"/>
    </source>
</evidence>
<dbReference type="PANTHER" id="PTHR37485">
    <property type="entry name" value="CELL DIVISION PROTEIN FTSB"/>
    <property type="match status" value="1"/>
</dbReference>
<dbReference type="Proteomes" id="UP000472580">
    <property type="component" value="Unassembled WGS sequence"/>
</dbReference>
<gene>
    <name evidence="7" type="primary">ftsB</name>
    <name evidence="8" type="ORF">E5987_05620</name>
</gene>
<comment type="subunit">
    <text evidence="7">Part of a complex composed of FtsB, FtsL and FtsQ.</text>
</comment>
<keyword evidence="5 7" id="KW-0472">Membrane</keyword>
<comment type="subcellular location">
    <subcellularLocation>
        <location evidence="7">Cell inner membrane</location>
        <topology evidence="7">Single-pass type II membrane protein</topology>
    </subcellularLocation>
    <text evidence="7">Localizes to the division septum.</text>
</comment>
<accession>A0A6L6YGE1</accession>
<keyword evidence="1 7" id="KW-1003">Cell membrane</keyword>
<dbReference type="InterPro" id="IPR023081">
    <property type="entry name" value="Cell_div_FtsB"/>
</dbReference>
<proteinExistence type="inferred from homology"/>
<sequence>MSRYNRKVNLTVPRLLAILLLGLVAAIQYPLWKGKGSVANLAELRAQVDEQKRINKALEEELDRLSAEAESLRGGEQAMESRARSRLNMIKENEVLIRLKP</sequence>
<dbReference type="GO" id="GO:0030428">
    <property type="term" value="C:cell septum"/>
    <property type="evidence" value="ECO:0007669"/>
    <property type="project" value="TreeGrafter"/>
</dbReference>
<keyword evidence="3 7" id="KW-0812">Transmembrane</keyword>
<dbReference type="EMBL" id="WSRP01000014">
    <property type="protein sequence ID" value="MVX56686.1"/>
    <property type="molecule type" value="Genomic_DNA"/>
</dbReference>